<comment type="pathway">
    <text evidence="4">Protein modification; protein ubiquitination.</text>
</comment>
<evidence type="ECO:0000256" key="11">
    <source>
        <dbReference type="ARBA" id="ARBA00022786"/>
    </source>
</evidence>
<evidence type="ECO:0000256" key="2">
    <source>
        <dbReference type="ARBA" id="ARBA00001947"/>
    </source>
</evidence>
<dbReference type="SMART" id="SM00647">
    <property type="entry name" value="IBR"/>
    <property type="match status" value="2"/>
</dbReference>
<evidence type="ECO:0000259" key="14">
    <source>
        <dbReference type="PROSITE" id="PS50089"/>
    </source>
</evidence>
<comment type="caution">
    <text evidence="16">The sequence shown here is derived from an EMBL/GenBank/DDBJ whole genome shotgun (WGS) entry which is preliminary data.</text>
</comment>
<evidence type="ECO:0000256" key="7">
    <source>
        <dbReference type="ARBA" id="ARBA00022679"/>
    </source>
</evidence>
<evidence type="ECO:0000313" key="17">
    <source>
        <dbReference type="Proteomes" id="UP001457282"/>
    </source>
</evidence>
<keyword evidence="7" id="KW-0808">Transferase</keyword>
<proteinExistence type="inferred from homology"/>
<gene>
    <name evidence="16" type="ORF">M0R45_007792</name>
</gene>
<feature type="domain" description="RING-type" evidence="14">
    <location>
        <begin position="311"/>
        <end position="356"/>
    </location>
</feature>
<dbReference type="InterPro" id="IPR001841">
    <property type="entry name" value="Znf_RING"/>
</dbReference>
<keyword evidence="9" id="KW-0677">Repeat</keyword>
<feature type="domain" description="RING-type" evidence="15">
    <location>
        <begin position="146"/>
        <end position="357"/>
    </location>
</feature>
<dbReference type="Gene3D" id="1.20.120.1750">
    <property type="match status" value="1"/>
</dbReference>
<evidence type="ECO:0000256" key="8">
    <source>
        <dbReference type="ARBA" id="ARBA00022723"/>
    </source>
</evidence>
<comment type="catalytic activity">
    <reaction evidence="1">
        <text>[E2 ubiquitin-conjugating enzyme]-S-ubiquitinyl-L-cysteine + [acceptor protein]-L-lysine = [E2 ubiquitin-conjugating enzyme]-L-cysteine + [acceptor protein]-N(6)-ubiquitinyl-L-lysine.</text>
        <dbReference type="EC" id="2.3.2.31"/>
    </reaction>
</comment>
<dbReference type="PROSITE" id="PS00518">
    <property type="entry name" value="ZF_RING_1"/>
    <property type="match status" value="2"/>
</dbReference>
<dbReference type="SMART" id="SM00184">
    <property type="entry name" value="RING"/>
    <property type="match status" value="3"/>
</dbReference>
<evidence type="ECO:0000256" key="5">
    <source>
        <dbReference type="ARBA" id="ARBA00005884"/>
    </source>
</evidence>
<keyword evidence="11" id="KW-0833">Ubl conjugation pathway</keyword>
<dbReference type="Gene3D" id="3.30.40.10">
    <property type="entry name" value="Zinc/RING finger domain, C3HC4 (zinc finger)"/>
    <property type="match status" value="2"/>
</dbReference>
<keyword evidence="8" id="KW-0479">Metal-binding</keyword>
<dbReference type="GO" id="GO:0061630">
    <property type="term" value="F:ubiquitin protein ligase activity"/>
    <property type="evidence" value="ECO:0007669"/>
    <property type="project" value="UniProtKB-EC"/>
</dbReference>
<accession>A0AAW1Y1P2</accession>
<comment type="similarity">
    <text evidence="5">Belongs to the RBR family. Ariadne subfamily.</text>
</comment>
<name>A0AAW1Y1P2_RUBAR</name>
<dbReference type="GO" id="GO:0016567">
    <property type="term" value="P:protein ubiquitination"/>
    <property type="evidence" value="ECO:0007669"/>
    <property type="project" value="InterPro"/>
</dbReference>
<evidence type="ECO:0000259" key="15">
    <source>
        <dbReference type="PROSITE" id="PS51873"/>
    </source>
</evidence>
<evidence type="ECO:0000256" key="6">
    <source>
        <dbReference type="ARBA" id="ARBA00012251"/>
    </source>
</evidence>
<evidence type="ECO:0000313" key="16">
    <source>
        <dbReference type="EMBL" id="KAK9942104.1"/>
    </source>
</evidence>
<comment type="function">
    <text evidence="3">Might act as an E3 ubiquitin-protein ligase, or as part of E3 complex, which accepts ubiquitin from specific E2 ubiquitin-conjugating enzymes and then transfers it to substrates.</text>
</comment>
<dbReference type="EC" id="2.3.2.31" evidence="6"/>
<dbReference type="InterPro" id="IPR017907">
    <property type="entry name" value="Znf_RING_CS"/>
</dbReference>
<dbReference type="PANTHER" id="PTHR11685">
    <property type="entry name" value="RBR FAMILY RING FINGER AND IBR DOMAIN-CONTAINING"/>
    <property type="match status" value="1"/>
</dbReference>
<dbReference type="Pfam" id="PF01485">
    <property type="entry name" value="IBR"/>
    <property type="match status" value="2"/>
</dbReference>
<dbReference type="InterPro" id="IPR002867">
    <property type="entry name" value="IBR_dom"/>
</dbReference>
<reference evidence="16 17" key="1">
    <citation type="journal article" date="2023" name="G3 (Bethesda)">
        <title>A chromosome-length genome assembly and annotation of blackberry (Rubus argutus, cv. 'Hillquist').</title>
        <authorList>
            <person name="Bruna T."/>
            <person name="Aryal R."/>
            <person name="Dudchenko O."/>
            <person name="Sargent D.J."/>
            <person name="Mead D."/>
            <person name="Buti M."/>
            <person name="Cavallini A."/>
            <person name="Hytonen T."/>
            <person name="Andres J."/>
            <person name="Pham M."/>
            <person name="Weisz D."/>
            <person name="Mascagni F."/>
            <person name="Usai G."/>
            <person name="Natali L."/>
            <person name="Bassil N."/>
            <person name="Fernandez G.E."/>
            <person name="Lomsadze A."/>
            <person name="Armour M."/>
            <person name="Olukolu B."/>
            <person name="Poorten T."/>
            <person name="Britton C."/>
            <person name="Davik J."/>
            <person name="Ashrafi H."/>
            <person name="Aiden E.L."/>
            <person name="Borodovsky M."/>
            <person name="Worthington M."/>
        </authorList>
    </citation>
    <scope>NUCLEOTIDE SEQUENCE [LARGE SCALE GENOMIC DNA]</scope>
    <source>
        <strain evidence="16">PI 553951</strain>
    </source>
</reference>
<evidence type="ECO:0000256" key="9">
    <source>
        <dbReference type="ARBA" id="ARBA00022737"/>
    </source>
</evidence>
<evidence type="ECO:0000256" key="13">
    <source>
        <dbReference type="PROSITE-ProRule" id="PRU00175"/>
    </source>
</evidence>
<dbReference type="FunFam" id="3.30.40.10:FF:000230">
    <property type="entry name" value="RBR-type E3 ubiquitin transferase"/>
    <property type="match status" value="2"/>
</dbReference>
<protein>
    <recommendedName>
        <fullName evidence="6">RBR-type E3 ubiquitin transferase</fullName>
        <ecNumber evidence="6">2.3.2.31</ecNumber>
    </recommendedName>
</protein>
<evidence type="ECO:0000256" key="10">
    <source>
        <dbReference type="ARBA" id="ARBA00022771"/>
    </source>
</evidence>
<dbReference type="InterPro" id="IPR031127">
    <property type="entry name" value="E3_UB_ligase_RBR"/>
</dbReference>
<dbReference type="Proteomes" id="UP001457282">
    <property type="component" value="Unassembled WGS sequence"/>
</dbReference>
<keyword evidence="12" id="KW-0862">Zinc</keyword>
<dbReference type="EMBL" id="JBEDUW010000002">
    <property type="protein sequence ID" value="KAK9942104.1"/>
    <property type="molecule type" value="Genomic_DNA"/>
</dbReference>
<organism evidence="16 17">
    <name type="scientific">Rubus argutus</name>
    <name type="common">Southern blackberry</name>
    <dbReference type="NCBI Taxonomy" id="59490"/>
    <lineage>
        <taxon>Eukaryota</taxon>
        <taxon>Viridiplantae</taxon>
        <taxon>Streptophyta</taxon>
        <taxon>Embryophyta</taxon>
        <taxon>Tracheophyta</taxon>
        <taxon>Spermatophyta</taxon>
        <taxon>Magnoliopsida</taxon>
        <taxon>eudicotyledons</taxon>
        <taxon>Gunneridae</taxon>
        <taxon>Pentapetalae</taxon>
        <taxon>rosids</taxon>
        <taxon>fabids</taxon>
        <taxon>Rosales</taxon>
        <taxon>Rosaceae</taxon>
        <taxon>Rosoideae</taxon>
        <taxon>Rosoideae incertae sedis</taxon>
        <taxon>Rubus</taxon>
    </lineage>
</organism>
<sequence>MLEPEYCRPILPSDIFDWWINALYGHNGQPSDPERYIISTSSTFICKLCAELNHLEDSFDVKGCNHFYCRQCIVTFVLSKLEEHNVTSVACPEAGCRGVLDPEYCRPFLPKEVFDWWENALHDQNGQSSNHEIKGSNASVSNIDPSTFICDFCVESIPLEDSFNIKGCSHFYCQQCIGNFVMSKLQDNVTSIACPEPGCTGVLDPEYCRPILPNDIYDRWGKSLCENVIMGSESTMNYFYCPFADCSALMILEEQDENDESQCPHCERVVCPKCKVPWHVEFHCDEFQRLRDKGEDEMVKELAKKNKWRKCPKCKYYVEKADGCMYIKCRCGYAFCYNCGIKAKTDHHTLHCPNCKQ</sequence>
<dbReference type="GO" id="GO:0008270">
    <property type="term" value="F:zinc ion binding"/>
    <property type="evidence" value="ECO:0007669"/>
    <property type="project" value="UniProtKB-KW"/>
</dbReference>
<feature type="domain" description="RING-type" evidence="14">
    <location>
        <begin position="150"/>
        <end position="195"/>
    </location>
</feature>
<dbReference type="PROSITE" id="PS50089">
    <property type="entry name" value="ZF_RING_2"/>
    <property type="match status" value="3"/>
</dbReference>
<dbReference type="InterPro" id="IPR044066">
    <property type="entry name" value="TRIAD_supradom"/>
</dbReference>
<dbReference type="InterPro" id="IPR013083">
    <property type="entry name" value="Znf_RING/FYVE/PHD"/>
</dbReference>
<dbReference type="CDD" id="cd22584">
    <property type="entry name" value="Rcat_RBR_unk"/>
    <property type="match status" value="1"/>
</dbReference>
<evidence type="ECO:0000256" key="3">
    <source>
        <dbReference type="ARBA" id="ARBA00003976"/>
    </source>
</evidence>
<keyword evidence="17" id="KW-1185">Reference proteome</keyword>
<evidence type="ECO:0000256" key="1">
    <source>
        <dbReference type="ARBA" id="ARBA00001798"/>
    </source>
</evidence>
<dbReference type="AlphaFoldDB" id="A0AAW1Y1P2"/>
<keyword evidence="10 13" id="KW-0863">Zinc-finger</keyword>
<evidence type="ECO:0000256" key="12">
    <source>
        <dbReference type="ARBA" id="ARBA00022833"/>
    </source>
</evidence>
<dbReference type="PROSITE" id="PS51873">
    <property type="entry name" value="TRIAD"/>
    <property type="match status" value="1"/>
</dbReference>
<dbReference type="SUPFAM" id="SSF57850">
    <property type="entry name" value="RING/U-box"/>
    <property type="match status" value="4"/>
</dbReference>
<comment type="cofactor">
    <cofactor evidence="2">
        <name>Zn(2+)</name>
        <dbReference type="ChEBI" id="CHEBI:29105"/>
    </cofactor>
</comment>
<evidence type="ECO:0000256" key="4">
    <source>
        <dbReference type="ARBA" id="ARBA00004906"/>
    </source>
</evidence>
<feature type="domain" description="RING-type" evidence="14">
    <location>
        <begin position="46"/>
        <end position="92"/>
    </location>
</feature>